<evidence type="ECO:0000256" key="2">
    <source>
        <dbReference type="ARBA" id="ARBA00006545"/>
    </source>
</evidence>
<dbReference type="Proteomes" id="UP001628156">
    <property type="component" value="Unassembled WGS sequence"/>
</dbReference>
<evidence type="ECO:0000313" key="7">
    <source>
        <dbReference type="Proteomes" id="UP001628156"/>
    </source>
</evidence>
<dbReference type="Pfam" id="PF12624">
    <property type="entry name" value="VPS13_N"/>
    <property type="match status" value="1"/>
</dbReference>
<dbReference type="PANTHER" id="PTHR16166:SF93">
    <property type="entry name" value="INTERMEMBRANE LIPID TRANSFER PROTEIN VPS13"/>
    <property type="match status" value="1"/>
</dbReference>
<dbReference type="EMBL" id="BAAFRS010000121">
    <property type="protein sequence ID" value="GAB1222811.1"/>
    <property type="molecule type" value="Genomic_DNA"/>
</dbReference>
<name>A0ABQ0DIY5_9EUKA</name>
<evidence type="ECO:0000259" key="5">
    <source>
        <dbReference type="Pfam" id="PF12624"/>
    </source>
</evidence>
<keyword evidence="3" id="KW-0813">Transport</keyword>
<comment type="caution">
    <text evidence="6">The sequence shown here is derived from an EMBL/GenBank/DDBJ whole genome shotgun (WGS) entry which is preliminary data.</text>
</comment>
<feature type="domain" description="Chorein N-terminal" evidence="5">
    <location>
        <begin position="1"/>
        <end position="1374"/>
    </location>
</feature>
<evidence type="ECO:0000256" key="3">
    <source>
        <dbReference type="ARBA" id="ARBA00022448"/>
    </source>
</evidence>
<comment type="function">
    <text evidence="4">Mediates the transfer of lipids between membranes at organelle contact sites.</text>
</comment>
<keyword evidence="7" id="KW-1185">Reference proteome</keyword>
<protein>
    <recommendedName>
        <fullName evidence="5">Chorein N-terminal domain-containing protein</fullName>
    </recommendedName>
</protein>
<evidence type="ECO:0000256" key="1">
    <source>
        <dbReference type="ARBA" id="ARBA00004170"/>
    </source>
</evidence>
<sequence length="2974" mass="337965">MFEGLIADFLTKTIGKYIEDLDVNSVSVSLWNGNVQLKNLQVKKDACSTFNLPVIISKGILKTLEVEVPWKSIKTDPFKIKIKGLHIISQPQTVFVFDAEQYDLKKKEHRKEIIDRFEIIQQIAETKAGGDESGVWTTLVNKIIENLELEIEDINFIYKGDEKEGIIGFHLNSIVVKNSMSITDTINKICQLNNLSIILYDELNEMTDKESEQQNEKGLNSFELMNKTVLATIPSFQFNLSIEKTMRHKVTLGGEIQQIFFSLNKKQYSNVMHIVERMTNYTQTIKYLYCRPTVSALEQPKKWWKFAFIATRDYLREREEEKNPIRFDFCSTQRERFIELFKKVRKIPWVVPATNDEIEEYNLIENQLRSQEICYLRQIAYKIVSEEKKIYESTRGWFGFGYQVPELSEEAINQIYNAIDYKHEDYSLPPETIVFEIKTIIQKIQFKLIDEDKIVCKMKIENMNIGFEARVIGLKLKLSFDNGEVKENKVGLGKIWTKLSDEKSFKMEFEESPIDKHCDAIVSIDCAPSVINCSKGFFDSLVDFLTLPSNLNLNYVKQFAEYQLQQLYSSAASQIDIFADEPPLLDIRINLTAPIIYFYYDGKEKGMDNNIALFQLGNVKITNLQRDENYQNYNIRIDDVLIKFLDSIQDQFDSKKNIVVQKTGATLQLSTLYSSEPIPKIKLGVNIDPFIAQLSKRKYDKIIAYIYLLLSFFPSDKETTINTNQTEDVDVVLVKELVKKQSELSYFIADINIPLFHVLLSRMNDITEESTMTSVKIEQSIFGVNVTPSAVTINISLGQLIMDNGYNTEIPYLVTSDIQSKTIQKHLREEIESQIGFKQPFLQCSIKVIENKVSVDVAIDTFTLIYEPQIISEIIIFSMSLTMLPESDSTTNYIYNININLSHFYTIFQSEIAVLAICYFDGLNVQLNMDSKIIDLTLKINEIDLKNTLYEKEDPRYTSIVSAGSQVFLLHYTNGTETSDILELKIGEVICNYVMDDFFKIINVVYNDQVKKAIDLTSVQKKIEEQYEYLKKTVTSSLLDIKKEPRKTTDIKIKAPTLIAYLPSGQVIVRIGAINIEDGNNGWEILFDKMKITTNINRKKDRCINDFTFSVNIPLVEKGKQPTIITEFPCADIALSPNQFKLLLDFVKTFFSSDQSNEESQNIKRIELCKLPPISKNINLSIGISIKQFEISIKEDCDIPNGVSKLSLINFIGNVDLTDNSYAIFHFTTDNLMIIDTRTKVEMEEYRNIFKKSKIDKILTVVGNYSIQYGNIQSNLDIYSSSLILTPQFITKLINILNIMFDGNDIILVNPNDVLLHPSTKVVVNCKTEESIQQSEIEESTNDFQENQSIINSKPNSTISSPHKNTVPVNLNNSNKLELINSQYIKENLIHLGDDQDPFKNTFINKGLKRKSQTPSEIIKYLNEACPMEMTFAEVILVLKANYEWSYPQYVCEYICEELVKIGVLVPTIPMGRHIPNIDSSITYVTRNIPNIDTFHIDLTSFQPCRPISSAISPDQIHVFTVSLHDTAIIAVQDDSPDTALLHVTIDATVCHTVTQCGSTSLAELNIIDVRSCFSRGHHFDLKKGIQLSQGISLSTSIIREGWDNWFGIRGSVTVNNAELITTFSDWKLILYFINLLGKFGGETNYEIDSECSIRIDLNGFKLIVGNPLRKDPLFRMKIPSATVVYRSRNDDSILRVLGQIKVDGYNPQTREYDVMLEKTLMEFSRRSVVDCIQGSIVTRVLTNIDLGNIECILTVDLMKEMKRVFQTDFWTPKEENLDFIPIQFIDEYSAYEKDSLMVSITNCGVLKLNNKLQHFENMTLKREYTELKKCMVFTPEGEGIEVPIICEGEYVHKLRSGYLVISVIIQQDSSKIIKFSSLLAIQNDFEEELFISIQIPNPNPIKINNLKNNNLHGRFDTPRHRLGSNNVLKAGHSTNIETISRPRLFSASDKSSDKFTQQNNDVPQLKNSLNVEDNQDEDSQDDIPDFIEVQASIPSKGIFYVPPQFFNGQMSLCSSRLSNYKMPLKDLMTEKYVEVNSSKCILTRISTREIVGFVQTTISLAPSLIVTNLLPMPFSLKTPTSVFPVRSLSSISTFINPDSPVFITIAGYNETLIPKSGELKIFGKCKGYNSIRYFWDLGTLRIDAEEWVFNRSFIPLKFSLDKKNYIGGKIGLRNNSQPLPITRFSKPLYIGTGSSWSRALLLEKAEEVIRIIENGITYDLVVSISIIDGIARQITIRPAFMAVNDLGCELYCSVGSNYKDVIIIPPKGSIPVYGSFSISSSINVSIRCKGPWCRVPIDKDTHFQLLLLNKENGSIEEGQATTISIHYQQSVIIHFQEIQETSKYVIENDTDYSIIFKHIHSDEQTQIEPRKSQPVVFPNTSHISTIQIKSEFSINEFVTYSLDNPEVYEAKAGIHGIVYPYTWIFNGVNKLVFTDKWEKMKGDVGGLIGKEKMNTTEFNITINKLGIDLIDEDREELAYISLKDITYNKQSTLFKNKHRLFIGPIQVDSNARDCSVAVPFASKGINICVDIVSQQNNTYKHIPHCFIQFQNMFISLETPFLNRIIHLIRLFSNPKDNKSLQIEIPKLYIEPIPYSNSQTITFETLQISPVDIILNTMLSSSSLLNIGYNSFTAPLLMIGNSLLTIKSARIHLNDFISNKLSATPERLSLFFIDFYRSQAIQQLLLAVSSMEFIGAPGVLVHSVYDGITDFITIPQKEKRSGNGIATGLAKGTESLLLHSIHGISSTAASISNTFGNLTASLTFDEDYIKERERKKKPFSASEGMSQGLGCVVNGIVDGVKGVITQPIKGAQTKGVSGFVGGVGKGLIGVVLKPTGGVVDFVSKMTEGIAEESGDIIPRSRIPRVGNKRRRIMSYNEEEAKIAWILQRKGLGDFVIYVTIDDIWVVLTETSFVMMKESGVMVSRLFQDLSIKVGPKTVTFFHFGHQLLTVSYRQGKHMRNFIRTSQQFIKQTND</sequence>
<evidence type="ECO:0000256" key="4">
    <source>
        <dbReference type="ARBA" id="ARBA00033718"/>
    </source>
</evidence>
<dbReference type="PANTHER" id="PTHR16166">
    <property type="entry name" value="VACUOLAR PROTEIN SORTING-ASSOCIATED PROTEIN VPS13"/>
    <property type="match status" value="1"/>
</dbReference>
<reference evidence="6 7" key="1">
    <citation type="journal article" date="2019" name="PLoS Negl. Trop. Dis.">
        <title>Whole genome sequencing of Entamoeba nuttalli reveals mammalian host-related molecular signatures and a novel octapeptide-repeat surface protein.</title>
        <authorList>
            <person name="Tanaka M."/>
            <person name="Makiuchi T."/>
            <person name="Komiyama T."/>
            <person name="Shiina T."/>
            <person name="Osaki K."/>
            <person name="Tachibana H."/>
        </authorList>
    </citation>
    <scope>NUCLEOTIDE SEQUENCE [LARGE SCALE GENOMIC DNA]</scope>
    <source>
        <strain evidence="6 7">P19-061405</strain>
    </source>
</reference>
<accession>A0ABQ0DIY5</accession>
<organism evidence="6 7">
    <name type="scientific">Entamoeba nuttalli</name>
    <dbReference type="NCBI Taxonomy" id="412467"/>
    <lineage>
        <taxon>Eukaryota</taxon>
        <taxon>Amoebozoa</taxon>
        <taxon>Evosea</taxon>
        <taxon>Archamoebae</taxon>
        <taxon>Mastigamoebida</taxon>
        <taxon>Entamoebidae</taxon>
        <taxon>Entamoeba</taxon>
    </lineage>
</organism>
<dbReference type="InterPro" id="IPR026847">
    <property type="entry name" value="VPS13"/>
</dbReference>
<proteinExistence type="inferred from homology"/>
<evidence type="ECO:0000313" key="6">
    <source>
        <dbReference type="EMBL" id="GAB1222811.1"/>
    </source>
</evidence>
<gene>
    <name evidence="6" type="ORF">ENUP19_0121G0172</name>
</gene>
<comment type="subcellular location">
    <subcellularLocation>
        <location evidence="1">Membrane</location>
        <topology evidence="1">Peripheral membrane protein</topology>
    </subcellularLocation>
</comment>
<dbReference type="InterPro" id="IPR026854">
    <property type="entry name" value="VPS13_N"/>
</dbReference>
<comment type="similarity">
    <text evidence="2">Belongs to the VPS13 family.</text>
</comment>